<evidence type="ECO:0000313" key="8">
    <source>
        <dbReference type="EMBL" id="MBT2133258.1"/>
    </source>
</evidence>
<evidence type="ECO:0000256" key="4">
    <source>
        <dbReference type="ARBA" id="ARBA00022759"/>
    </source>
</evidence>
<dbReference type="RefSeq" id="WP_214534527.1">
    <property type="nucleotide sequence ID" value="NZ_JAHFVK010000001.1"/>
</dbReference>
<dbReference type="Pfam" id="PF02130">
    <property type="entry name" value="YbeY"/>
    <property type="match status" value="1"/>
</dbReference>
<accession>A0ABS5W1W3</accession>
<feature type="binding site" evidence="7">
    <location>
        <position position="121"/>
    </location>
    <ligand>
        <name>Zn(2+)</name>
        <dbReference type="ChEBI" id="CHEBI:29105"/>
        <note>catalytic</note>
    </ligand>
</feature>
<dbReference type="NCBIfam" id="TIGR00043">
    <property type="entry name" value="rRNA maturation RNase YbeY"/>
    <property type="match status" value="1"/>
</dbReference>
<organism evidence="8 9">
    <name type="scientific">Croceibacterium selenioxidans</name>
    <dbReference type="NCBI Taxonomy" id="2838833"/>
    <lineage>
        <taxon>Bacteria</taxon>
        <taxon>Pseudomonadati</taxon>
        <taxon>Pseudomonadota</taxon>
        <taxon>Alphaproteobacteria</taxon>
        <taxon>Sphingomonadales</taxon>
        <taxon>Erythrobacteraceae</taxon>
        <taxon>Croceibacterium</taxon>
    </lineage>
</organism>
<keyword evidence="3 7" id="KW-0479">Metal-binding</keyword>
<sequence>MELEIDIEEPWPEGRWEVLASRAAEAAAAVAPELANKRLSASLLFTSDGEIHELNRDWRQRDKPTNVLSFPMLERQGLLELGHTGPPELLGDIALAHETCAREALEKGVSLEAHASHLIVHGLLHLAGYDHEISPADADAMETLEIKALAICGIADPYGDRDMEKGKQEGDAR</sequence>
<keyword evidence="5 7" id="KW-0378">Hydrolase</keyword>
<name>A0ABS5W1W3_9SPHN</name>
<comment type="similarity">
    <text evidence="1 7">Belongs to the endoribonuclease YbeY family.</text>
</comment>
<comment type="caution">
    <text evidence="8">The sequence shown here is derived from an EMBL/GenBank/DDBJ whole genome shotgun (WGS) entry which is preliminary data.</text>
</comment>
<evidence type="ECO:0000256" key="2">
    <source>
        <dbReference type="ARBA" id="ARBA00022722"/>
    </source>
</evidence>
<dbReference type="EC" id="3.1.-.-" evidence="7"/>
<dbReference type="PANTHER" id="PTHR46986">
    <property type="entry name" value="ENDORIBONUCLEASE YBEY, CHLOROPLASTIC"/>
    <property type="match status" value="1"/>
</dbReference>
<evidence type="ECO:0000256" key="5">
    <source>
        <dbReference type="ARBA" id="ARBA00022801"/>
    </source>
</evidence>
<keyword evidence="2 7" id="KW-0540">Nuclease</keyword>
<keyword evidence="7" id="KW-0963">Cytoplasm</keyword>
<evidence type="ECO:0000256" key="6">
    <source>
        <dbReference type="ARBA" id="ARBA00022833"/>
    </source>
</evidence>
<comment type="cofactor">
    <cofactor evidence="7">
        <name>Zn(2+)</name>
        <dbReference type="ChEBI" id="CHEBI:29105"/>
    </cofactor>
    <text evidence="7">Binds 1 zinc ion.</text>
</comment>
<keyword evidence="7" id="KW-0690">Ribosome biogenesis</keyword>
<dbReference type="InterPro" id="IPR023091">
    <property type="entry name" value="MetalPrtase_cat_dom_sf_prd"/>
</dbReference>
<feature type="binding site" evidence="7">
    <location>
        <position position="125"/>
    </location>
    <ligand>
        <name>Zn(2+)</name>
        <dbReference type="ChEBI" id="CHEBI:29105"/>
        <note>catalytic</note>
    </ligand>
</feature>
<comment type="function">
    <text evidence="7">Single strand-specific metallo-endoribonuclease involved in late-stage 70S ribosome quality control and in maturation of the 3' terminus of the 16S rRNA.</text>
</comment>
<reference evidence="8 9" key="1">
    <citation type="submission" date="2021-05" db="EMBL/GenBank/DDBJ databases">
        <title>Croceibacterium sp. LX-88 genome sequence.</title>
        <authorList>
            <person name="Luo X."/>
        </authorList>
    </citation>
    <scope>NUCLEOTIDE SEQUENCE [LARGE SCALE GENOMIC DNA]</scope>
    <source>
        <strain evidence="8 9">LX-88</strain>
    </source>
</reference>
<evidence type="ECO:0000256" key="7">
    <source>
        <dbReference type="HAMAP-Rule" id="MF_00009"/>
    </source>
</evidence>
<dbReference type="InterPro" id="IPR002036">
    <property type="entry name" value="YbeY"/>
</dbReference>
<evidence type="ECO:0000256" key="3">
    <source>
        <dbReference type="ARBA" id="ARBA00022723"/>
    </source>
</evidence>
<keyword evidence="6 7" id="KW-0862">Zinc</keyword>
<dbReference type="SUPFAM" id="SSF55486">
    <property type="entry name" value="Metalloproteases ('zincins'), catalytic domain"/>
    <property type="match status" value="1"/>
</dbReference>
<comment type="subcellular location">
    <subcellularLocation>
        <location evidence="7">Cytoplasm</location>
    </subcellularLocation>
</comment>
<gene>
    <name evidence="7 8" type="primary">ybeY</name>
    <name evidence="8" type="ORF">KK137_02825</name>
</gene>
<feature type="binding site" evidence="7">
    <location>
        <position position="131"/>
    </location>
    <ligand>
        <name>Zn(2+)</name>
        <dbReference type="ChEBI" id="CHEBI:29105"/>
        <note>catalytic</note>
    </ligand>
</feature>
<dbReference type="PANTHER" id="PTHR46986:SF1">
    <property type="entry name" value="ENDORIBONUCLEASE YBEY, CHLOROPLASTIC"/>
    <property type="match status" value="1"/>
</dbReference>
<keyword evidence="4 7" id="KW-0255">Endonuclease</keyword>
<keyword evidence="7" id="KW-0698">rRNA processing</keyword>
<dbReference type="EMBL" id="JAHFVK010000001">
    <property type="protein sequence ID" value="MBT2133258.1"/>
    <property type="molecule type" value="Genomic_DNA"/>
</dbReference>
<dbReference type="InterPro" id="IPR020549">
    <property type="entry name" value="YbeY_CS"/>
</dbReference>
<dbReference type="Gene3D" id="3.40.390.30">
    <property type="entry name" value="Metalloproteases ('zincins'), catalytic domain"/>
    <property type="match status" value="1"/>
</dbReference>
<evidence type="ECO:0000256" key="1">
    <source>
        <dbReference type="ARBA" id="ARBA00010875"/>
    </source>
</evidence>
<dbReference type="Proteomes" id="UP000811255">
    <property type="component" value="Unassembled WGS sequence"/>
</dbReference>
<proteinExistence type="inferred from homology"/>
<dbReference type="PROSITE" id="PS01306">
    <property type="entry name" value="UPF0054"/>
    <property type="match status" value="1"/>
</dbReference>
<evidence type="ECO:0000313" key="9">
    <source>
        <dbReference type="Proteomes" id="UP000811255"/>
    </source>
</evidence>
<dbReference type="HAMAP" id="MF_00009">
    <property type="entry name" value="Endoribonucl_YbeY"/>
    <property type="match status" value="1"/>
</dbReference>
<keyword evidence="9" id="KW-1185">Reference proteome</keyword>
<protein>
    <recommendedName>
        <fullName evidence="7">Endoribonuclease YbeY</fullName>
        <ecNumber evidence="7">3.1.-.-</ecNumber>
    </recommendedName>
</protein>